<gene>
    <name evidence="9" type="ORF">THMIRHAS_00730</name>
</gene>
<proteinExistence type="inferred from homology"/>
<keyword evidence="3" id="KW-1003">Cell membrane</keyword>
<dbReference type="PANTHER" id="PTHR30489:SF0">
    <property type="entry name" value="LIPOPROTEIN-RELEASING SYSTEM TRANSMEMBRANE PROTEIN LOLE"/>
    <property type="match status" value="1"/>
</dbReference>
<keyword evidence="6 7" id="KW-0472">Membrane</keyword>
<evidence type="ECO:0000256" key="4">
    <source>
        <dbReference type="ARBA" id="ARBA00022692"/>
    </source>
</evidence>
<keyword evidence="4 7" id="KW-0812">Transmembrane</keyword>
<dbReference type="PANTHER" id="PTHR30489">
    <property type="entry name" value="LIPOPROTEIN-RELEASING SYSTEM TRANSMEMBRANE PROTEIN LOLE"/>
    <property type="match status" value="1"/>
</dbReference>
<sequence>MKWPILLFAWRNLWRYPKRSGILLSVSFLGLTAILFFNSLMLSWANAMLDNALNNLGAEWQIQTTDFTQNPDLQQRFILSKTQQIALQESTLFWAGRLNLPAIVKSEYESLGVNLLAVDLQQEATLSFIGNALQDPIKHFNDPQKPYQIIVGQALLERINSAVGRKLVVLTQGKDGKLAEIGLRISASFRHSDPNIEKTMVFMPLSTAQKWLAVDNQVNQIALKNPKKLSLSHAKLGEDFIPQIETLKSQFSEQKIISWRDLQPYAFASISMMDSFNWVWLAMIGVLMLFALLNTLYMSLYERRTELQRLFILGLKPSQLRRLLLLELLAILLLSALFSWGFMFALVSLLSNGINLSFLAEGTAWIGISHQLFLGYDYGLWLNNTGQLIVALSLFAALPIWRATRFKNLQQSNQRI</sequence>
<dbReference type="KEGG" id="tse:THMIRHAS_00730"/>
<dbReference type="InterPro" id="IPR051447">
    <property type="entry name" value="Lipoprotein-release_system"/>
</dbReference>
<feature type="domain" description="ABC3 transporter permease C-terminal" evidence="8">
    <location>
        <begin position="281"/>
        <end position="405"/>
    </location>
</feature>
<feature type="transmembrane region" description="Helical" evidence="7">
    <location>
        <begin position="380"/>
        <end position="401"/>
    </location>
</feature>
<dbReference type="RefSeq" id="WP_173269202.1">
    <property type="nucleotide sequence ID" value="NZ_AP021889.1"/>
</dbReference>
<evidence type="ECO:0000256" key="2">
    <source>
        <dbReference type="ARBA" id="ARBA00005236"/>
    </source>
</evidence>
<dbReference type="AlphaFoldDB" id="A0A6F8PRT5"/>
<evidence type="ECO:0000313" key="10">
    <source>
        <dbReference type="Proteomes" id="UP000501726"/>
    </source>
</evidence>
<dbReference type="Proteomes" id="UP000501726">
    <property type="component" value="Chromosome"/>
</dbReference>
<dbReference type="GO" id="GO:0098797">
    <property type="term" value="C:plasma membrane protein complex"/>
    <property type="evidence" value="ECO:0007669"/>
    <property type="project" value="TreeGrafter"/>
</dbReference>
<evidence type="ECO:0000256" key="7">
    <source>
        <dbReference type="SAM" id="Phobius"/>
    </source>
</evidence>
<organism evidence="9 10">
    <name type="scientific">Thiosulfatimonas sediminis</name>
    <dbReference type="NCBI Taxonomy" id="2675054"/>
    <lineage>
        <taxon>Bacteria</taxon>
        <taxon>Pseudomonadati</taxon>
        <taxon>Pseudomonadota</taxon>
        <taxon>Gammaproteobacteria</taxon>
        <taxon>Thiotrichales</taxon>
        <taxon>Piscirickettsiaceae</taxon>
        <taxon>Thiosulfatimonas</taxon>
    </lineage>
</organism>
<evidence type="ECO:0000256" key="1">
    <source>
        <dbReference type="ARBA" id="ARBA00004651"/>
    </source>
</evidence>
<evidence type="ECO:0000256" key="3">
    <source>
        <dbReference type="ARBA" id="ARBA00022475"/>
    </source>
</evidence>
<dbReference type="InterPro" id="IPR003838">
    <property type="entry name" value="ABC3_permease_C"/>
</dbReference>
<evidence type="ECO:0000256" key="5">
    <source>
        <dbReference type="ARBA" id="ARBA00022989"/>
    </source>
</evidence>
<protein>
    <submittedName>
        <fullName evidence="9">ABC transporter permease</fullName>
    </submittedName>
</protein>
<evidence type="ECO:0000256" key="6">
    <source>
        <dbReference type="ARBA" id="ARBA00023136"/>
    </source>
</evidence>
<reference evidence="10" key="1">
    <citation type="submission" date="2019-11" db="EMBL/GenBank/DDBJ databases">
        <title>Isolation and characterization of two novel species in the genus Thiomicrorhabdus.</title>
        <authorList>
            <person name="Mochizuki J."/>
            <person name="Kojima H."/>
            <person name="Fukui M."/>
        </authorList>
    </citation>
    <scope>NUCLEOTIDE SEQUENCE [LARGE SCALE GENOMIC DNA]</scope>
    <source>
        <strain evidence="10">aks77</strain>
    </source>
</reference>
<dbReference type="Pfam" id="PF02687">
    <property type="entry name" value="FtsX"/>
    <property type="match status" value="1"/>
</dbReference>
<evidence type="ECO:0000313" key="9">
    <source>
        <dbReference type="EMBL" id="BBP44700.1"/>
    </source>
</evidence>
<evidence type="ECO:0000259" key="8">
    <source>
        <dbReference type="Pfam" id="PF02687"/>
    </source>
</evidence>
<accession>A0A6F8PRT5</accession>
<feature type="transmembrane region" description="Helical" evidence="7">
    <location>
        <begin position="278"/>
        <end position="302"/>
    </location>
</feature>
<feature type="transmembrane region" description="Helical" evidence="7">
    <location>
        <begin position="323"/>
        <end position="350"/>
    </location>
</feature>
<dbReference type="GO" id="GO:0044874">
    <property type="term" value="P:lipoprotein localization to outer membrane"/>
    <property type="evidence" value="ECO:0007669"/>
    <property type="project" value="TreeGrafter"/>
</dbReference>
<name>A0A6F8PRT5_9GAMM</name>
<keyword evidence="5 7" id="KW-1133">Transmembrane helix</keyword>
<feature type="transmembrane region" description="Helical" evidence="7">
    <location>
        <begin position="21"/>
        <end position="45"/>
    </location>
</feature>
<keyword evidence="10" id="KW-1185">Reference proteome</keyword>
<comment type="subcellular location">
    <subcellularLocation>
        <location evidence="1">Cell membrane</location>
        <topology evidence="1">Multi-pass membrane protein</topology>
    </subcellularLocation>
</comment>
<comment type="similarity">
    <text evidence="2">Belongs to the ABC-4 integral membrane protein family. LolC/E subfamily.</text>
</comment>
<dbReference type="EMBL" id="AP021889">
    <property type="protein sequence ID" value="BBP44700.1"/>
    <property type="molecule type" value="Genomic_DNA"/>
</dbReference>